<evidence type="ECO:0000313" key="9">
    <source>
        <dbReference type="EMBL" id="SFP07170.1"/>
    </source>
</evidence>
<sequence length="350" mass="39770">MSQYRAFAIQHTRLFYMIRISFVMTAILLIVRVFELPYGYWALITAVTILGTIPFIGGVLTKANQRVWGTVIGGAVGLALFLVPEQYHWTHHVLFLGALLVAMYFTQEKYAYAALMVAITIVVVAGGGPADFDAATWRILNVAWAAVFSVLSSVFIFPSRATTHFLYMLEQFLQQSAKYYHQHNQYMHPNGNPDPSTPFEPLHADKLSALIDQQQNLLPHVQKETQAHSNLYTNILLIEKRLYADLEALISTHWDAQQGKDKISDMPGLMETKEALALQFQQLAEQVANKSVNAVLLEDISLLQLIPKGHDELRDDDSDISYFGYLWLNREMARQFAHLTEVSSKLFRYQ</sequence>
<feature type="domain" description="Integral membrane bound transporter" evidence="8">
    <location>
        <begin position="28"/>
        <end position="151"/>
    </location>
</feature>
<feature type="transmembrane region" description="Helical" evidence="7">
    <location>
        <begin position="40"/>
        <end position="60"/>
    </location>
</feature>
<dbReference type="GeneID" id="35872193"/>
<evidence type="ECO:0000256" key="7">
    <source>
        <dbReference type="SAM" id="Phobius"/>
    </source>
</evidence>
<dbReference type="Proteomes" id="UP000182692">
    <property type="component" value="Unassembled WGS sequence"/>
</dbReference>
<dbReference type="InterPro" id="IPR049453">
    <property type="entry name" value="Memb_transporter_dom"/>
</dbReference>
<evidence type="ECO:0000256" key="4">
    <source>
        <dbReference type="ARBA" id="ARBA00022989"/>
    </source>
</evidence>
<evidence type="ECO:0000256" key="5">
    <source>
        <dbReference type="ARBA" id="ARBA00023136"/>
    </source>
</evidence>
<dbReference type="Pfam" id="PF13515">
    <property type="entry name" value="FUSC_2"/>
    <property type="match status" value="1"/>
</dbReference>
<evidence type="ECO:0000256" key="2">
    <source>
        <dbReference type="ARBA" id="ARBA00022475"/>
    </source>
</evidence>
<feature type="transmembrane region" description="Helical" evidence="7">
    <location>
        <begin position="14"/>
        <end position="34"/>
    </location>
</feature>
<comment type="subcellular location">
    <subcellularLocation>
        <location evidence="1">Cell membrane</location>
        <topology evidence="1">Multi-pass membrane protein</topology>
    </subcellularLocation>
</comment>
<feature type="transmembrane region" description="Helical" evidence="7">
    <location>
        <begin position="67"/>
        <end position="83"/>
    </location>
</feature>
<evidence type="ECO:0000256" key="6">
    <source>
        <dbReference type="ARBA" id="ARBA00043993"/>
    </source>
</evidence>
<evidence type="ECO:0000259" key="8">
    <source>
        <dbReference type="Pfam" id="PF13515"/>
    </source>
</evidence>
<evidence type="ECO:0000256" key="3">
    <source>
        <dbReference type="ARBA" id="ARBA00022692"/>
    </source>
</evidence>
<dbReference type="EMBL" id="FOWR01000007">
    <property type="protein sequence ID" value="SFP07170.1"/>
    <property type="molecule type" value="Genomic_DNA"/>
</dbReference>
<proteinExistence type="inferred from homology"/>
<comment type="similarity">
    <text evidence="6">Belongs to the YccS/YhfK family.</text>
</comment>
<keyword evidence="3 7" id="KW-0812">Transmembrane</keyword>
<dbReference type="AlphaFoldDB" id="A0A1I5MCD0"/>
<dbReference type="PANTHER" id="PTHR30509:SF9">
    <property type="entry name" value="MULTIDRUG RESISTANCE PROTEIN MDTO"/>
    <property type="match status" value="1"/>
</dbReference>
<keyword evidence="2" id="KW-1003">Cell membrane</keyword>
<reference evidence="9 10" key="1">
    <citation type="submission" date="2016-10" db="EMBL/GenBank/DDBJ databases">
        <authorList>
            <person name="de Groot N.N."/>
        </authorList>
    </citation>
    <scope>NUCLEOTIDE SEQUENCE [LARGE SCALE GENOMIC DNA]</scope>
    <source>
        <strain evidence="9 10">DSM 15893</strain>
    </source>
</reference>
<dbReference type="OrthoDB" id="977186at2"/>
<dbReference type="STRING" id="1121869.SAMN03084138_01264"/>
<evidence type="ECO:0000256" key="1">
    <source>
        <dbReference type="ARBA" id="ARBA00004651"/>
    </source>
</evidence>
<evidence type="ECO:0000313" key="10">
    <source>
        <dbReference type="Proteomes" id="UP000182692"/>
    </source>
</evidence>
<dbReference type="PANTHER" id="PTHR30509">
    <property type="entry name" value="P-HYDROXYBENZOIC ACID EFFLUX PUMP SUBUNIT-RELATED"/>
    <property type="match status" value="1"/>
</dbReference>
<gene>
    <name evidence="9" type="ORF">SAMN03084138_01264</name>
</gene>
<feature type="transmembrane region" description="Helical" evidence="7">
    <location>
        <begin position="136"/>
        <end position="157"/>
    </location>
</feature>
<dbReference type="GO" id="GO:0005886">
    <property type="term" value="C:plasma membrane"/>
    <property type="evidence" value="ECO:0007669"/>
    <property type="project" value="UniProtKB-SubCell"/>
</dbReference>
<name>A0A1I5MCD0_9GAMM</name>
<feature type="transmembrane region" description="Helical" evidence="7">
    <location>
        <begin position="89"/>
        <end position="105"/>
    </location>
</feature>
<organism evidence="9 10">
    <name type="scientific">Enterovibrio norvegicus DSM 15893</name>
    <dbReference type="NCBI Taxonomy" id="1121869"/>
    <lineage>
        <taxon>Bacteria</taxon>
        <taxon>Pseudomonadati</taxon>
        <taxon>Pseudomonadota</taxon>
        <taxon>Gammaproteobacteria</taxon>
        <taxon>Vibrionales</taxon>
        <taxon>Vibrionaceae</taxon>
        <taxon>Enterovibrio</taxon>
    </lineage>
</organism>
<protein>
    <submittedName>
        <fullName evidence="9">Fusaric acid resistance protein-like</fullName>
    </submittedName>
</protein>
<keyword evidence="5 7" id="KW-0472">Membrane</keyword>
<dbReference type="RefSeq" id="WP_017010106.1">
    <property type="nucleotide sequence ID" value="NZ_FOWR01000007.1"/>
</dbReference>
<keyword evidence="4 7" id="KW-1133">Transmembrane helix</keyword>
<feature type="transmembrane region" description="Helical" evidence="7">
    <location>
        <begin position="112"/>
        <end position="130"/>
    </location>
</feature>
<accession>A0A1I5MCD0</accession>